<feature type="region of interest" description="Disordered" evidence="2">
    <location>
        <begin position="15"/>
        <end position="39"/>
    </location>
</feature>
<proteinExistence type="predicted"/>
<protein>
    <recommendedName>
        <fullName evidence="5">PARP</fullName>
    </recommendedName>
</protein>
<keyword evidence="1" id="KW-0175">Coiled coil</keyword>
<feature type="compositionally biased region" description="Low complexity" evidence="2">
    <location>
        <begin position="15"/>
        <end position="28"/>
    </location>
</feature>
<evidence type="ECO:0000256" key="2">
    <source>
        <dbReference type="SAM" id="MobiDB-lite"/>
    </source>
</evidence>
<reference evidence="3" key="1">
    <citation type="submission" date="2023-10" db="EMBL/GenBank/DDBJ databases">
        <authorList>
            <person name="Chen Y."/>
            <person name="Shah S."/>
            <person name="Dougan E. K."/>
            <person name="Thang M."/>
            <person name="Chan C."/>
        </authorList>
    </citation>
    <scope>NUCLEOTIDE SEQUENCE [LARGE SCALE GENOMIC DNA]</scope>
</reference>
<evidence type="ECO:0000313" key="3">
    <source>
        <dbReference type="EMBL" id="CAK0852229.1"/>
    </source>
</evidence>
<dbReference type="EMBL" id="CAUYUJ010015302">
    <property type="protein sequence ID" value="CAK0852229.1"/>
    <property type="molecule type" value="Genomic_DNA"/>
</dbReference>
<evidence type="ECO:0008006" key="5">
    <source>
        <dbReference type="Google" id="ProtNLM"/>
    </source>
</evidence>
<gene>
    <name evidence="3" type="ORF">PCOR1329_LOCUS44136</name>
</gene>
<feature type="region of interest" description="Disordered" evidence="2">
    <location>
        <begin position="325"/>
        <end position="395"/>
    </location>
</feature>
<feature type="compositionally biased region" description="Low complexity" evidence="2">
    <location>
        <begin position="347"/>
        <end position="366"/>
    </location>
</feature>
<sequence length="1164" mass="125460">MSVKAQPLLLAAASSGDAGSSGASGPSGRQAIAKAAGGRERGRDVQLTFVGKRCEVCDGPEEGPDPVHLALFKDEVPLDWGYPPTMKSDGKWYNQGSGCGLVWECLYKKRPMNWKQLIAHLGKAKANHDEFLELKELAKKKIILGDGNAKIDWKEMKKTLTTKDRTEDAMEEADDEYWDYDYYLSVHGDPSANGLGHRVVTKNAKGEKEVIVPGPPIRKRKRRGVMIADITEEVDNSETKLQIKDDQMESAKAIVDAQNTPLKATAKYVAAHSPAASGSACRAVASPCGKVQASPLQLAASPEARPAGLFGVSLICAEPALEGFEEEDEGMDTLPRGRRANGKAKAKGAAAAKGKSAKAKTTAAQGGVDGAGDDGDGGAPISKPSGGGRGRKPLDLTREVQKISDKFANTEKDDPELYGAGEENKNFKKAIKKRKDDLKKAIENVENVESLNATLKLQKTLDGTADLMNAVKEHGEESAAFYEIYQKTLTHNRMEPEIVIPLPDFVNMGICKHECLACPPAQFMQVARAERCKAAFGLAAWGKAQANIYSDRVVQCLKQPKTDELLKRVFPHPLPENLDALVSAGLQTQIRHVTAILFNGGSEPKEVLSAADATKDKNFVLSSSLQMFPVGRNLVKSARAGAEAREAELDCETACMPDVEALRKSLGAEPSEGSFADIQAGLQAPASQVIVEATKVAAAMWEALIIDVLNGTETFDVKFGSGVGMSALAILTSIGDLRGPLRRLLEIAACPESDIPSHILSACNLIKEFSSAQNFDKSKYPRERVMSLKSAIATMSASDRFSAEVRDGVKEWLEQNGPEDNKLMKFVTEEMGKVTEGKFQPLIDYVKTILATPGGGQKNVQAEVLEGAMDIVKIAIDSGDVMLKREVFFMTALAKAYVPLKALKSSVASATEGGKRVQIEAGFCKTLEGALNCFKDFNDRAAADSDQLGELFKLRGDGHHPCPSLVDICDARSVTDDLRKIGEESINIVSESWTKSLTEDRDALLNGTPQEYQMKKNEVMSDAELLKKMVSNDEFQNVAKLSSKAQVELNLIKNVQAGPIKLVGPELFKSAGDACAVSAGYVTTTYAVFRMSSELAPMANSKGRRVAAQRLKDELSKKKQWVNLSADVAAALDRMITGAMEDAEADSIKAIVPEEGDAEEGDAD</sequence>
<feature type="compositionally biased region" description="Basic residues" evidence="2">
    <location>
        <begin position="336"/>
        <end position="346"/>
    </location>
</feature>
<evidence type="ECO:0000256" key="1">
    <source>
        <dbReference type="SAM" id="Coils"/>
    </source>
</evidence>
<accession>A0ABN9U0K4</accession>
<feature type="coiled-coil region" evidence="1">
    <location>
        <begin position="424"/>
        <end position="458"/>
    </location>
</feature>
<dbReference type="Proteomes" id="UP001189429">
    <property type="component" value="Unassembled WGS sequence"/>
</dbReference>
<name>A0ABN9U0K4_9DINO</name>
<comment type="caution">
    <text evidence="3">The sequence shown here is derived from an EMBL/GenBank/DDBJ whole genome shotgun (WGS) entry which is preliminary data.</text>
</comment>
<keyword evidence="4" id="KW-1185">Reference proteome</keyword>
<evidence type="ECO:0000313" key="4">
    <source>
        <dbReference type="Proteomes" id="UP001189429"/>
    </source>
</evidence>
<organism evidence="3 4">
    <name type="scientific">Prorocentrum cordatum</name>
    <dbReference type="NCBI Taxonomy" id="2364126"/>
    <lineage>
        <taxon>Eukaryota</taxon>
        <taxon>Sar</taxon>
        <taxon>Alveolata</taxon>
        <taxon>Dinophyceae</taxon>
        <taxon>Prorocentrales</taxon>
        <taxon>Prorocentraceae</taxon>
        <taxon>Prorocentrum</taxon>
    </lineage>
</organism>
<feature type="non-terminal residue" evidence="3">
    <location>
        <position position="1164"/>
    </location>
</feature>